<feature type="signal peptide" evidence="4">
    <location>
        <begin position="1"/>
        <end position="22"/>
    </location>
</feature>
<evidence type="ECO:0000256" key="4">
    <source>
        <dbReference type="SAM" id="SignalP"/>
    </source>
</evidence>
<dbReference type="EMBL" id="JBEXAC010000002">
    <property type="protein sequence ID" value="MET7000312.1"/>
    <property type="molecule type" value="Genomic_DNA"/>
</dbReference>
<evidence type="ECO:0000259" key="6">
    <source>
        <dbReference type="Pfam" id="PF02838"/>
    </source>
</evidence>
<sequence length="692" mass="80037">MKRIFTILVVCIFVLCWCAVQANDNKNADKFRLLPAPQKVEWNKGAGLKRNELKAIFLKGNLKLPVLAYPLDNLPLADGPGKGILTLEISNSGALPASKESYILQIRNGGVTVSGKDAAGVFYGCQTLLQMMEDATDQRIDIPACTITDFPDIPYRAVHLDLKYHLEKMEYYYRMMDRLAGIKVNAVIIEFEDKLRYRKAEKVGSGNAVSIDEFAALSRYAKERHIEISPLVQGLGHVSFILKHDIYTHLRDDRKIDWVIDPLNPETYDLHFKMYDDAMAATPGSKYLHIGGDEVYNLGASELSKRSGMKPFELQMYWLNKVCKYVTDHGRTPIFWDDMVFSLSNLYGTMRNDRMLDSAYVEKEWAEKQHLLDENVALFPKNCIYMRWNYNFPKIQGNTKAIDWFMANGMQVWGAPAAQDMAAMLPRQNSIYQPTKEFCEIAVEKKLPGMLLTAWDDSSPHIETFWRGFYDYAGLSWNYQDMDATAAHKIFRHRFYAPELAALQFEFQDSLERALDFWDVALINQGHRRHYPYKMDLISLPHSDSTGVWSEKYAAKVERAKLELKRYDNIRSVIEENKKRIRRNRYSLELLTVMNELQIYSSRLLVLLHTYDLATEKDKVKKEISGLVNSFSAYRKQYEDVFSKERFLSNPPGYILDQNNDPMLGNGTNNSDWMHVFELAINDKLLKWLNEK</sequence>
<name>A0ABV2TCC9_9BACT</name>
<dbReference type="Proteomes" id="UP001549749">
    <property type="component" value="Unassembled WGS sequence"/>
</dbReference>
<protein>
    <submittedName>
        <fullName evidence="7">Glycoside hydrolase family 20 zincin-like fold domain-containing protein</fullName>
    </submittedName>
</protein>
<dbReference type="PANTHER" id="PTHR21040:SF8">
    <property type="entry name" value="BCDNA.GH04120"/>
    <property type="match status" value="1"/>
</dbReference>
<keyword evidence="4" id="KW-0732">Signal</keyword>
<feature type="chain" id="PRO_5046711093" evidence="4">
    <location>
        <begin position="23"/>
        <end position="692"/>
    </location>
</feature>
<dbReference type="Gene3D" id="3.20.20.80">
    <property type="entry name" value="Glycosidases"/>
    <property type="match status" value="1"/>
</dbReference>
<evidence type="ECO:0000313" key="7">
    <source>
        <dbReference type="EMBL" id="MET7000312.1"/>
    </source>
</evidence>
<dbReference type="Pfam" id="PF00728">
    <property type="entry name" value="Glyco_hydro_20"/>
    <property type="match status" value="1"/>
</dbReference>
<feature type="domain" description="Glycoside hydrolase family 20 catalytic" evidence="5">
    <location>
        <begin position="154"/>
        <end position="390"/>
    </location>
</feature>
<organism evidence="7 8">
    <name type="scientific">Chitinophaga defluvii</name>
    <dbReference type="NCBI Taxonomy" id="3163343"/>
    <lineage>
        <taxon>Bacteria</taxon>
        <taxon>Pseudomonadati</taxon>
        <taxon>Bacteroidota</taxon>
        <taxon>Chitinophagia</taxon>
        <taxon>Chitinophagales</taxon>
        <taxon>Chitinophagaceae</taxon>
        <taxon>Chitinophaga</taxon>
    </lineage>
</organism>
<dbReference type="SUPFAM" id="SSF55545">
    <property type="entry name" value="beta-N-acetylhexosaminidase-like domain"/>
    <property type="match status" value="1"/>
</dbReference>
<dbReference type="PRINTS" id="PR00738">
    <property type="entry name" value="GLHYDRLASE20"/>
</dbReference>
<evidence type="ECO:0000256" key="1">
    <source>
        <dbReference type="ARBA" id="ARBA00006285"/>
    </source>
</evidence>
<dbReference type="InterPro" id="IPR038901">
    <property type="entry name" value="HEXDC-like"/>
</dbReference>
<proteinExistence type="inferred from homology"/>
<comment type="similarity">
    <text evidence="1">Belongs to the glycosyl hydrolase 20 family.</text>
</comment>
<dbReference type="InterPro" id="IPR029018">
    <property type="entry name" value="Hex-like_dom2"/>
</dbReference>
<evidence type="ECO:0000313" key="8">
    <source>
        <dbReference type="Proteomes" id="UP001549749"/>
    </source>
</evidence>
<comment type="caution">
    <text evidence="7">The sequence shown here is derived from an EMBL/GenBank/DDBJ whole genome shotgun (WGS) entry which is preliminary data.</text>
</comment>
<evidence type="ECO:0000256" key="3">
    <source>
        <dbReference type="ARBA" id="ARBA00023295"/>
    </source>
</evidence>
<accession>A0ABV2TCC9</accession>
<dbReference type="Gene3D" id="3.30.379.10">
    <property type="entry name" value="Chitobiase/beta-hexosaminidase domain 2-like"/>
    <property type="match status" value="1"/>
</dbReference>
<evidence type="ECO:0000256" key="2">
    <source>
        <dbReference type="ARBA" id="ARBA00022801"/>
    </source>
</evidence>
<dbReference type="InterPro" id="IPR015883">
    <property type="entry name" value="Glyco_hydro_20_cat"/>
</dbReference>
<reference evidence="7 8" key="1">
    <citation type="submission" date="2024-06" db="EMBL/GenBank/DDBJ databases">
        <title>Chitinophaga defluvii sp. nov., isolated from municipal sewage.</title>
        <authorList>
            <person name="Zhang L."/>
        </authorList>
    </citation>
    <scope>NUCLEOTIDE SEQUENCE [LARGE SCALE GENOMIC DNA]</scope>
    <source>
        <strain evidence="7 8">H8</strain>
    </source>
</reference>
<dbReference type="Pfam" id="PF02838">
    <property type="entry name" value="Glyco_hydro_20b"/>
    <property type="match status" value="1"/>
</dbReference>
<dbReference type="PANTHER" id="PTHR21040">
    <property type="entry name" value="BCDNA.GH04120"/>
    <property type="match status" value="1"/>
</dbReference>
<keyword evidence="8" id="KW-1185">Reference proteome</keyword>
<dbReference type="SUPFAM" id="SSF51445">
    <property type="entry name" value="(Trans)glycosidases"/>
    <property type="match status" value="1"/>
</dbReference>
<evidence type="ECO:0000259" key="5">
    <source>
        <dbReference type="Pfam" id="PF00728"/>
    </source>
</evidence>
<feature type="domain" description="Beta-hexosaminidase bacterial type N-terminal" evidence="6">
    <location>
        <begin position="33"/>
        <end position="149"/>
    </location>
</feature>
<dbReference type="RefSeq" id="WP_354662872.1">
    <property type="nucleotide sequence ID" value="NZ_JBEXAC010000002.1"/>
</dbReference>
<keyword evidence="3" id="KW-0326">Glycosidase</keyword>
<keyword evidence="2" id="KW-0378">Hydrolase</keyword>
<dbReference type="InterPro" id="IPR017853">
    <property type="entry name" value="GH"/>
</dbReference>
<gene>
    <name evidence="7" type="ORF">ABR189_23170</name>
</gene>
<dbReference type="InterPro" id="IPR025705">
    <property type="entry name" value="Beta_hexosaminidase_sua/sub"/>
</dbReference>
<dbReference type="InterPro" id="IPR015882">
    <property type="entry name" value="HEX_bac_N"/>
</dbReference>